<reference evidence="4" key="1">
    <citation type="journal article" date="2019" name="bioRxiv">
        <title>The Genome of the Zebra Mussel, Dreissena polymorpha: A Resource for Invasive Species Research.</title>
        <authorList>
            <person name="McCartney M.A."/>
            <person name="Auch B."/>
            <person name="Kono T."/>
            <person name="Mallez S."/>
            <person name="Zhang Y."/>
            <person name="Obille A."/>
            <person name="Becker A."/>
            <person name="Abrahante J.E."/>
            <person name="Garbe J."/>
            <person name="Badalamenti J.P."/>
            <person name="Herman A."/>
            <person name="Mangelson H."/>
            <person name="Liachko I."/>
            <person name="Sullivan S."/>
            <person name="Sone E.D."/>
            <person name="Koren S."/>
            <person name="Silverstein K.A.T."/>
            <person name="Beckman K.B."/>
            <person name="Gohl D.M."/>
        </authorList>
    </citation>
    <scope>NUCLEOTIDE SEQUENCE</scope>
    <source>
        <strain evidence="4">Duluth1</strain>
        <tissue evidence="4">Whole animal</tissue>
    </source>
</reference>
<evidence type="ECO:0000259" key="2">
    <source>
        <dbReference type="PROSITE" id="PS00022"/>
    </source>
</evidence>
<protein>
    <recommendedName>
        <fullName evidence="2 3">EGF-like domain-containing protein</fullName>
    </recommendedName>
</protein>
<evidence type="ECO:0000313" key="5">
    <source>
        <dbReference type="Proteomes" id="UP000828390"/>
    </source>
</evidence>
<dbReference type="PROSITE" id="PS00022">
    <property type="entry name" value="EGF_1"/>
    <property type="match status" value="1"/>
</dbReference>
<feature type="domain" description="EGF-like" evidence="2 3">
    <location>
        <begin position="132"/>
        <end position="143"/>
    </location>
</feature>
<reference evidence="4" key="2">
    <citation type="submission" date="2020-11" db="EMBL/GenBank/DDBJ databases">
        <authorList>
            <person name="McCartney M.A."/>
            <person name="Auch B."/>
            <person name="Kono T."/>
            <person name="Mallez S."/>
            <person name="Becker A."/>
            <person name="Gohl D.M."/>
            <person name="Silverstein K.A.T."/>
            <person name="Koren S."/>
            <person name="Bechman K.B."/>
            <person name="Herman A."/>
            <person name="Abrahante J.E."/>
            <person name="Garbe J."/>
        </authorList>
    </citation>
    <scope>NUCLEOTIDE SEQUENCE</scope>
    <source>
        <strain evidence="4">Duluth1</strain>
        <tissue evidence="4">Whole animal</tissue>
    </source>
</reference>
<dbReference type="Proteomes" id="UP000828390">
    <property type="component" value="Unassembled WGS sequence"/>
</dbReference>
<name>A0A9D4DLJ0_DREPO</name>
<gene>
    <name evidence="4" type="ORF">DPMN_185707</name>
</gene>
<proteinExistence type="predicted"/>
<dbReference type="PROSITE" id="PS01186">
    <property type="entry name" value="EGF_2"/>
    <property type="match status" value="1"/>
</dbReference>
<keyword evidence="5" id="KW-1185">Reference proteome</keyword>
<organism evidence="4 5">
    <name type="scientific">Dreissena polymorpha</name>
    <name type="common">Zebra mussel</name>
    <name type="synonym">Mytilus polymorpha</name>
    <dbReference type="NCBI Taxonomy" id="45954"/>
    <lineage>
        <taxon>Eukaryota</taxon>
        <taxon>Metazoa</taxon>
        <taxon>Spiralia</taxon>
        <taxon>Lophotrochozoa</taxon>
        <taxon>Mollusca</taxon>
        <taxon>Bivalvia</taxon>
        <taxon>Autobranchia</taxon>
        <taxon>Heteroconchia</taxon>
        <taxon>Euheterodonta</taxon>
        <taxon>Imparidentia</taxon>
        <taxon>Neoheterodontei</taxon>
        <taxon>Myida</taxon>
        <taxon>Dreissenoidea</taxon>
        <taxon>Dreissenidae</taxon>
        <taxon>Dreissena</taxon>
    </lineage>
</organism>
<dbReference type="AlphaFoldDB" id="A0A9D4DLJ0"/>
<dbReference type="Pfam" id="PF23106">
    <property type="entry name" value="EGF_Teneurin"/>
    <property type="match status" value="1"/>
</dbReference>
<dbReference type="Gene3D" id="2.10.25.10">
    <property type="entry name" value="Laminin"/>
    <property type="match status" value="1"/>
</dbReference>
<evidence type="ECO:0000259" key="3">
    <source>
        <dbReference type="PROSITE" id="PS01186"/>
    </source>
</evidence>
<feature type="region of interest" description="Disordered" evidence="1">
    <location>
        <begin position="154"/>
        <end position="204"/>
    </location>
</feature>
<dbReference type="EMBL" id="JAIWYP010000010">
    <property type="protein sequence ID" value="KAH3751158.1"/>
    <property type="molecule type" value="Genomic_DNA"/>
</dbReference>
<sequence length="330" mass="35438">MSTTPAECRHGRWDSHAHHCVCDNGWGGNHCDINCGHHGHLSDNTCVCNPGYAGTTCDVQCQNGGIQSHSDPSRCYCSDNRWAGRACEIHCIHGHQDEHDRTKCLCDWDWAGTHCDQIECTHGRWDSNAHLCVCDLGWDGRHCNHSTTTTTTRATTTTSKATTTSTTTPMPTTPAATTTTTRATTTTSKATTTSTTTPMPTTPAVPTCSKVNGTGPFTHSNATACHTAEKGSHEALVLYHCYTVSTNTSSWHAGQQVTPKNCVDMMSKNAAVATFVNSQYIRDGGLSGLVVGCLTEGFQLTVQGCGFGVITLNITGGINLFDPLNYYTIQ</sequence>
<evidence type="ECO:0000313" key="4">
    <source>
        <dbReference type="EMBL" id="KAH3751158.1"/>
    </source>
</evidence>
<dbReference type="InterPro" id="IPR000742">
    <property type="entry name" value="EGF"/>
</dbReference>
<evidence type="ECO:0000256" key="1">
    <source>
        <dbReference type="SAM" id="MobiDB-lite"/>
    </source>
</evidence>
<accession>A0A9D4DLJ0</accession>
<comment type="caution">
    <text evidence="4">The sequence shown here is derived from an EMBL/GenBank/DDBJ whole genome shotgun (WGS) entry which is preliminary data.</text>
</comment>